<dbReference type="CDD" id="cd05826">
    <property type="entry name" value="Sortase_B"/>
    <property type="match status" value="1"/>
</dbReference>
<dbReference type="GO" id="GO:0016787">
    <property type="term" value="F:hydrolase activity"/>
    <property type="evidence" value="ECO:0007669"/>
    <property type="project" value="UniProtKB-KW"/>
</dbReference>
<feature type="compositionally biased region" description="Low complexity" evidence="3">
    <location>
        <begin position="94"/>
        <end position="107"/>
    </location>
</feature>
<reference evidence="6" key="1">
    <citation type="journal article" date="2011" name="J. Bacteriol.">
        <title>Complete genome of the cellulolytic ruminal bacterium Ruminococcus albus 7.</title>
        <authorList>
            <person name="Suen G."/>
            <person name="Stevenson D.M."/>
            <person name="Bruce D.C."/>
            <person name="Chertkov O."/>
            <person name="Copeland A."/>
            <person name="Cheng J.F."/>
            <person name="Detter C."/>
            <person name="Detter J.C."/>
            <person name="Goodwin L.A."/>
            <person name="Han C.S."/>
            <person name="Hauser L.J."/>
            <person name="Ivanova N.N."/>
            <person name="Kyrpides N.C."/>
            <person name="Land M.L."/>
            <person name="Lapidus A."/>
            <person name="Lucas S."/>
            <person name="Ovchinnikova G."/>
            <person name="Pitluck S."/>
            <person name="Tapia R."/>
            <person name="Woyke T."/>
            <person name="Boyum J."/>
            <person name="Mead D."/>
            <person name="Weimer P.J."/>
        </authorList>
    </citation>
    <scope>NUCLEOTIDE SEQUENCE [LARGE SCALE GENOMIC DNA]</scope>
    <source>
        <strain evidence="6">ATCC 27210 / DSM 20455 / JCM 14654 / NCDO 2250 / 7</strain>
        <plasmid evidence="6">pRUMAL01</plasmid>
    </source>
</reference>
<feature type="active site" description="Proton donor/acceptor" evidence="2">
    <location>
        <position position="181"/>
    </location>
</feature>
<proteinExistence type="predicted"/>
<dbReference type="Gene3D" id="2.40.260.10">
    <property type="entry name" value="Sortase"/>
    <property type="match status" value="1"/>
</dbReference>
<feature type="region of interest" description="Disordered" evidence="3">
    <location>
        <begin position="54"/>
        <end position="107"/>
    </location>
</feature>
<organism evidence="5 6">
    <name type="scientific">Ruminococcus albus (strain ATCC 27210 / DSM 20455 / JCM 14654 / NCDO 2250 / 7)</name>
    <dbReference type="NCBI Taxonomy" id="697329"/>
    <lineage>
        <taxon>Bacteria</taxon>
        <taxon>Bacillati</taxon>
        <taxon>Bacillota</taxon>
        <taxon>Clostridia</taxon>
        <taxon>Eubacteriales</taxon>
        <taxon>Oscillospiraceae</taxon>
        <taxon>Ruminococcus</taxon>
    </lineage>
</organism>
<sequence length="296" mass="34118" precursor="true">MFDNNKNSKLKIKIIAVCLSLIAVGSFGYVGYKQYFEPKTKDSQYDDLREKRQNKKLSFQNDFVDEGNNEDAYHDKDDDSHEEVPESKKESSQNKDSSSSASADSGTSSVEQSYYTYEYTDRTFGWISIPGTSIDYPVLYLEGDNEYYLTHNYMEQYDSYGSIYLDGNQYIGAKNMTIYGHNINAYYESMFKPLVNYEDQAFFDEHPVVEFDYGGDSSEWEVIGCMIVDLNNDHKSFNKCDFLDDNDFLDYGNTLLDNCVIKKDGFELQADDNLLTLVTCSYHTSNCRTVVICRQI</sequence>
<dbReference type="EMBL" id="CP002404">
    <property type="protein sequence ID" value="ADU23787.1"/>
    <property type="molecule type" value="Genomic_DNA"/>
</dbReference>
<evidence type="ECO:0000256" key="2">
    <source>
        <dbReference type="PIRSR" id="PIRSR605754-1"/>
    </source>
</evidence>
<keyword evidence="4" id="KW-0472">Membrane</keyword>
<accession>E6UJE1</accession>
<dbReference type="KEGG" id="ral:Rumal_3325"/>
<dbReference type="Proteomes" id="UP000006919">
    <property type="component" value="Plasmid pRUMAL01"/>
</dbReference>
<dbReference type="HOGENOM" id="CLU_034078_3_1_9"/>
<keyword evidence="4" id="KW-0812">Transmembrane</keyword>
<dbReference type="RefSeq" id="WP_013483337.1">
    <property type="nucleotide sequence ID" value="NC_014824.1"/>
</dbReference>
<evidence type="ECO:0000313" key="6">
    <source>
        <dbReference type="Proteomes" id="UP000006919"/>
    </source>
</evidence>
<evidence type="ECO:0000313" key="5">
    <source>
        <dbReference type="EMBL" id="ADU23787.1"/>
    </source>
</evidence>
<evidence type="ECO:0000256" key="3">
    <source>
        <dbReference type="SAM" id="MobiDB-lite"/>
    </source>
</evidence>
<dbReference type="SUPFAM" id="SSF63817">
    <property type="entry name" value="Sortase"/>
    <property type="match status" value="1"/>
</dbReference>
<keyword evidence="1" id="KW-0378">Hydrolase</keyword>
<dbReference type="InterPro" id="IPR009835">
    <property type="entry name" value="SrtB"/>
</dbReference>
<dbReference type="OrthoDB" id="9806013at2"/>
<dbReference type="eggNOG" id="COG4509">
    <property type="taxonomic scope" value="Bacteria"/>
</dbReference>
<dbReference type="AlphaFoldDB" id="E6UJE1"/>
<evidence type="ECO:0000256" key="1">
    <source>
        <dbReference type="ARBA" id="ARBA00022801"/>
    </source>
</evidence>
<geneLocation type="plasmid" evidence="5 6">
    <name>pRUMAL01</name>
</geneLocation>
<feature type="active site" description="Acyl-thioester intermediate" evidence="2">
    <location>
        <position position="280"/>
    </location>
</feature>
<feature type="transmembrane region" description="Helical" evidence="4">
    <location>
        <begin position="12"/>
        <end position="32"/>
    </location>
</feature>
<dbReference type="Pfam" id="PF04203">
    <property type="entry name" value="Sortase"/>
    <property type="match status" value="1"/>
</dbReference>
<gene>
    <name evidence="5" type="ordered locus">Rumal_3325</name>
</gene>
<protein>
    <submittedName>
        <fullName evidence="5">Peptidase C60 sortase A and B</fullName>
    </submittedName>
</protein>
<keyword evidence="4" id="KW-1133">Transmembrane helix</keyword>
<feature type="compositionally biased region" description="Basic and acidic residues" evidence="3">
    <location>
        <begin position="71"/>
        <end position="93"/>
    </location>
</feature>
<evidence type="ECO:0000256" key="4">
    <source>
        <dbReference type="SAM" id="Phobius"/>
    </source>
</evidence>
<keyword evidence="5" id="KW-0614">Plasmid</keyword>
<dbReference type="InterPro" id="IPR005754">
    <property type="entry name" value="Sortase"/>
</dbReference>
<dbReference type="InterPro" id="IPR023365">
    <property type="entry name" value="Sortase_dom-sf"/>
</dbReference>
<name>E6UJE1_RUMA7</name>